<sequence>MGQTRISHIFSIFLLRPVSLLWVPQLDLFLCIHRRLWQRQAMHYYKGNGMWRHHKFLAFCASRHNYCLLYFGRRAYCLVCHYACRRTCVWTKTVRCSIVYLSFEGRKGQLNDCT</sequence>
<keyword evidence="2" id="KW-1185">Reference proteome</keyword>
<gene>
    <name evidence="1" type="ORF">B0T23DRAFT_38579</name>
</gene>
<reference evidence="1 2" key="1">
    <citation type="journal article" date="2023" name="Mol. Phylogenet. Evol.">
        <title>Genome-scale phylogeny and comparative genomics of the fungal order Sordariales.</title>
        <authorList>
            <person name="Hensen N."/>
            <person name="Bonometti L."/>
            <person name="Westerberg I."/>
            <person name="Brannstrom I.O."/>
            <person name="Guillou S."/>
            <person name="Cros-Aarteil S."/>
            <person name="Calhoun S."/>
            <person name="Haridas S."/>
            <person name="Kuo A."/>
            <person name="Mondo S."/>
            <person name="Pangilinan J."/>
            <person name="Riley R."/>
            <person name="LaButti K."/>
            <person name="Andreopoulos B."/>
            <person name="Lipzen A."/>
            <person name="Chen C."/>
            <person name="Yan M."/>
            <person name="Daum C."/>
            <person name="Ng V."/>
            <person name="Clum A."/>
            <person name="Steindorff A."/>
            <person name="Ohm R.A."/>
            <person name="Martin F."/>
            <person name="Silar P."/>
            <person name="Natvig D.O."/>
            <person name="Lalanne C."/>
            <person name="Gautier V."/>
            <person name="Ament-Velasquez S.L."/>
            <person name="Kruys A."/>
            <person name="Hutchinson M.I."/>
            <person name="Powell A.J."/>
            <person name="Barry K."/>
            <person name="Miller A.N."/>
            <person name="Grigoriev I.V."/>
            <person name="Debuchy R."/>
            <person name="Gladieux P."/>
            <person name="Hiltunen Thoren M."/>
            <person name="Johannesson H."/>
        </authorList>
    </citation>
    <scope>NUCLEOTIDE SEQUENCE [LARGE SCALE GENOMIC DNA]</scope>
    <source>
        <strain evidence="1 2">FGSC 10403</strain>
    </source>
</reference>
<dbReference type="GeneID" id="87875185"/>
<name>A0AAJ0IH69_9PEZI</name>
<accession>A0AAJ0IH69</accession>
<evidence type="ECO:0000313" key="2">
    <source>
        <dbReference type="Proteomes" id="UP001285908"/>
    </source>
</evidence>
<dbReference type="AlphaFoldDB" id="A0AAJ0IH69"/>
<dbReference type="RefSeq" id="XP_062697871.1">
    <property type="nucleotide sequence ID" value="XM_062837563.1"/>
</dbReference>
<comment type="caution">
    <text evidence="1">The sequence shown here is derived from an EMBL/GenBank/DDBJ whole genome shotgun (WGS) entry which is preliminary data.</text>
</comment>
<dbReference type="EMBL" id="JAULSX010000001">
    <property type="protein sequence ID" value="KAK3500238.1"/>
    <property type="molecule type" value="Genomic_DNA"/>
</dbReference>
<evidence type="ECO:0000313" key="1">
    <source>
        <dbReference type="EMBL" id="KAK3500238.1"/>
    </source>
</evidence>
<proteinExistence type="predicted"/>
<dbReference type="Proteomes" id="UP001285908">
    <property type="component" value="Unassembled WGS sequence"/>
</dbReference>
<organism evidence="1 2">
    <name type="scientific">Neurospora hispaniola</name>
    <dbReference type="NCBI Taxonomy" id="588809"/>
    <lineage>
        <taxon>Eukaryota</taxon>
        <taxon>Fungi</taxon>
        <taxon>Dikarya</taxon>
        <taxon>Ascomycota</taxon>
        <taxon>Pezizomycotina</taxon>
        <taxon>Sordariomycetes</taxon>
        <taxon>Sordariomycetidae</taxon>
        <taxon>Sordariales</taxon>
        <taxon>Sordariaceae</taxon>
        <taxon>Neurospora</taxon>
    </lineage>
</organism>
<protein>
    <submittedName>
        <fullName evidence="1">Uncharacterized protein</fullName>
    </submittedName>
</protein>